<dbReference type="AlphaFoldDB" id="A0AAV4PPT2"/>
<sequence>MRYSCEKQKQKGFVVFSSISIPTYERASHPQPQSQRVGHYQKRIHLKMRYSCEKQKQKGFVKFVPLSYLSNMLRNESNGEPLISPEHYFSLEPLQYQTIELQIHVEEEEIAILIDPKSFGSGKEVQLSQGKMG</sequence>
<evidence type="ECO:0000313" key="1">
    <source>
        <dbReference type="EMBL" id="GIX99046.1"/>
    </source>
</evidence>
<protein>
    <submittedName>
        <fullName evidence="1">Uncharacterized protein</fullName>
    </submittedName>
</protein>
<dbReference type="EMBL" id="BPLQ01003263">
    <property type="protein sequence ID" value="GIX99046.1"/>
    <property type="molecule type" value="Genomic_DNA"/>
</dbReference>
<comment type="caution">
    <text evidence="1">The sequence shown here is derived from an EMBL/GenBank/DDBJ whole genome shotgun (WGS) entry which is preliminary data.</text>
</comment>
<dbReference type="Proteomes" id="UP001054837">
    <property type="component" value="Unassembled WGS sequence"/>
</dbReference>
<name>A0AAV4PPT2_9ARAC</name>
<accession>A0AAV4PPT2</accession>
<reference evidence="1 2" key="1">
    <citation type="submission" date="2021-06" db="EMBL/GenBank/DDBJ databases">
        <title>Caerostris darwini draft genome.</title>
        <authorList>
            <person name="Kono N."/>
            <person name="Arakawa K."/>
        </authorList>
    </citation>
    <scope>NUCLEOTIDE SEQUENCE [LARGE SCALE GENOMIC DNA]</scope>
</reference>
<organism evidence="1 2">
    <name type="scientific">Caerostris darwini</name>
    <dbReference type="NCBI Taxonomy" id="1538125"/>
    <lineage>
        <taxon>Eukaryota</taxon>
        <taxon>Metazoa</taxon>
        <taxon>Ecdysozoa</taxon>
        <taxon>Arthropoda</taxon>
        <taxon>Chelicerata</taxon>
        <taxon>Arachnida</taxon>
        <taxon>Araneae</taxon>
        <taxon>Araneomorphae</taxon>
        <taxon>Entelegynae</taxon>
        <taxon>Araneoidea</taxon>
        <taxon>Araneidae</taxon>
        <taxon>Caerostris</taxon>
    </lineage>
</organism>
<gene>
    <name evidence="1" type="ORF">CDAR_519061</name>
</gene>
<keyword evidence="2" id="KW-1185">Reference proteome</keyword>
<evidence type="ECO:0000313" key="2">
    <source>
        <dbReference type="Proteomes" id="UP001054837"/>
    </source>
</evidence>
<proteinExistence type="predicted"/>